<dbReference type="Pfam" id="PF13715">
    <property type="entry name" value="CarbopepD_reg_2"/>
    <property type="match status" value="1"/>
</dbReference>
<dbReference type="SMART" id="SM00965">
    <property type="entry name" value="STN"/>
    <property type="match status" value="1"/>
</dbReference>
<dbReference type="InterPro" id="IPR011662">
    <property type="entry name" value="Secretin/TonB_short_N"/>
</dbReference>
<keyword evidence="4 7" id="KW-0812">Transmembrane</keyword>
<evidence type="ECO:0000256" key="8">
    <source>
        <dbReference type="SAM" id="SignalP"/>
    </source>
</evidence>
<accession>A0A3S9VZT5</accession>
<dbReference type="Gene3D" id="2.60.40.1120">
    <property type="entry name" value="Carboxypeptidase-like, regulatory domain"/>
    <property type="match status" value="1"/>
</dbReference>
<dbReference type="Pfam" id="PF07715">
    <property type="entry name" value="Plug"/>
    <property type="match status" value="1"/>
</dbReference>
<keyword evidence="8" id="KW-0732">Signal</keyword>
<reference evidence="10 11" key="1">
    <citation type="submission" date="2018-10" db="EMBL/GenBank/DDBJ databases">
        <title>Butyricimonas faecalis sp. nov., isolated from human faeces and emended description of the genus Butyricimonas.</title>
        <authorList>
            <person name="Le Roy T."/>
            <person name="Van der Smissen P."/>
            <person name="Paquot A."/>
            <person name="Delzenne N."/>
            <person name="Muccioli G."/>
            <person name="Collet J.-F."/>
            <person name="Cani P.D."/>
        </authorList>
    </citation>
    <scope>NUCLEOTIDE SEQUENCE [LARGE SCALE GENOMIC DNA]</scope>
    <source>
        <strain evidence="10 11">H184</strain>
    </source>
</reference>
<dbReference type="InterPro" id="IPR036942">
    <property type="entry name" value="Beta-barrel_TonB_sf"/>
</dbReference>
<dbReference type="InterPro" id="IPR012910">
    <property type="entry name" value="Plug_dom"/>
</dbReference>
<evidence type="ECO:0000256" key="4">
    <source>
        <dbReference type="ARBA" id="ARBA00022692"/>
    </source>
</evidence>
<feature type="signal peptide" evidence="8">
    <location>
        <begin position="1"/>
        <end position="17"/>
    </location>
</feature>
<gene>
    <name evidence="10" type="ORF">D8S85_14705</name>
</gene>
<feature type="domain" description="Secretin/TonB short N-terminal" evidence="9">
    <location>
        <begin position="48"/>
        <end position="99"/>
    </location>
</feature>
<evidence type="ECO:0000259" key="9">
    <source>
        <dbReference type="SMART" id="SM00965"/>
    </source>
</evidence>
<evidence type="ECO:0000256" key="1">
    <source>
        <dbReference type="ARBA" id="ARBA00004571"/>
    </source>
</evidence>
<keyword evidence="11" id="KW-1185">Reference proteome</keyword>
<dbReference type="GO" id="GO:0009279">
    <property type="term" value="C:cell outer membrane"/>
    <property type="evidence" value="ECO:0007669"/>
    <property type="project" value="UniProtKB-SubCell"/>
</dbReference>
<dbReference type="Proteomes" id="UP000270673">
    <property type="component" value="Chromosome"/>
</dbReference>
<keyword evidence="6 7" id="KW-0998">Cell outer membrane</keyword>
<name>A0A3S9VZT5_9BACT</name>
<keyword evidence="5 7" id="KW-0472">Membrane</keyword>
<evidence type="ECO:0000256" key="7">
    <source>
        <dbReference type="PROSITE-ProRule" id="PRU01360"/>
    </source>
</evidence>
<dbReference type="InterPro" id="IPR008969">
    <property type="entry name" value="CarboxyPept-like_regulatory"/>
</dbReference>
<evidence type="ECO:0000313" key="10">
    <source>
        <dbReference type="EMBL" id="AZS32056.1"/>
    </source>
</evidence>
<evidence type="ECO:0000256" key="5">
    <source>
        <dbReference type="ARBA" id="ARBA00023136"/>
    </source>
</evidence>
<dbReference type="RefSeq" id="WP_106625128.1">
    <property type="nucleotide sequence ID" value="NZ_CP032819.1"/>
</dbReference>
<dbReference type="PROSITE" id="PS52016">
    <property type="entry name" value="TONB_DEPENDENT_REC_3"/>
    <property type="match status" value="1"/>
</dbReference>
<evidence type="ECO:0000256" key="6">
    <source>
        <dbReference type="ARBA" id="ARBA00023237"/>
    </source>
</evidence>
<dbReference type="InterPro" id="IPR039426">
    <property type="entry name" value="TonB-dep_rcpt-like"/>
</dbReference>
<proteinExistence type="inferred from homology"/>
<dbReference type="InterPro" id="IPR023997">
    <property type="entry name" value="TonB-dep_OMP_SusC/RagA_CS"/>
</dbReference>
<comment type="similarity">
    <text evidence="7">Belongs to the TonB-dependent receptor family.</text>
</comment>
<dbReference type="InterPro" id="IPR023996">
    <property type="entry name" value="TonB-dep_OMP_SusC/RagA"/>
</dbReference>
<keyword evidence="3 7" id="KW-1134">Transmembrane beta strand</keyword>
<organism evidence="10 11">
    <name type="scientific">Butyricimonas faecalis</name>
    <dbReference type="NCBI Taxonomy" id="2093856"/>
    <lineage>
        <taxon>Bacteria</taxon>
        <taxon>Pseudomonadati</taxon>
        <taxon>Bacteroidota</taxon>
        <taxon>Bacteroidia</taxon>
        <taxon>Bacteroidales</taxon>
        <taxon>Odoribacteraceae</taxon>
        <taxon>Butyricimonas</taxon>
    </lineage>
</organism>
<dbReference type="OrthoDB" id="1095458at2"/>
<evidence type="ECO:0000313" key="11">
    <source>
        <dbReference type="Proteomes" id="UP000270673"/>
    </source>
</evidence>
<dbReference type="NCBIfam" id="TIGR04057">
    <property type="entry name" value="SusC_RagA_signa"/>
    <property type="match status" value="1"/>
</dbReference>
<dbReference type="AlphaFoldDB" id="A0A3S9VZT5"/>
<dbReference type="InterPro" id="IPR037066">
    <property type="entry name" value="Plug_dom_sf"/>
</dbReference>
<dbReference type="Gene3D" id="2.170.130.10">
    <property type="entry name" value="TonB-dependent receptor, plug domain"/>
    <property type="match status" value="1"/>
</dbReference>
<evidence type="ECO:0000256" key="3">
    <source>
        <dbReference type="ARBA" id="ARBA00022452"/>
    </source>
</evidence>
<dbReference type="EMBL" id="CP032819">
    <property type="protein sequence ID" value="AZS32056.1"/>
    <property type="molecule type" value="Genomic_DNA"/>
</dbReference>
<keyword evidence="2 7" id="KW-0813">Transport</keyword>
<comment type="subcellular location">
    <subcellularLocation>
        <location evidence="1 7">Cell outer membrane</location>
        <topology evidence="1 7">Multi-pass membrane protein</topology>
    </subcellularLocation>
</comment>
<dbReference type="SUPFAM" id="SSF56935">
    <property type="entry name" value="Porins"/>
    <property type="match status" value="1"/>
</dbReference>
<dbReference type="Gene3D" id="3.55.50.30">
    <property type="match status" value="1"/>
</dbReference>
<dbReference type="KEGG" id="buy:D8S85_14705"/>
<protein>
    <submittedName>
        <fullName evidence="10">SusC/RagA family TonB-linked outer membrane protein</fullName>
    </submittedName>
</protein>
<sequence>MKFLVLLLFVAALPLSASVYGQEARVTLHLKNASFEEVVKVLEKATSYTFLYRDHQVANIKELNLEYTDVDIKVVLDACLKGTGLTYRLMDNTIVIQHVAVTSSDTLSKVTVKGIVKDKKGELLPGVTIRVKGTTLGFVTNVKGKFDIDLPKRDSLVLIFSFVGYKQQEIAVKKDNKPLTIVLVEDLQEVEEVVVTGIFNKPKESFTGAVTAVTKEDIKRNFSRNLLQTLSNLDPSFRIVENNAYGSDPNVLPEIQLRGASTFANVQDLQLATRAELNLPLFILDGFEVSLERVQDLNNEDIENITILKDASATSIYGSRGANGVVVITSLVPKAGTLKASYRGSVKLEIPDLSTYDLLNAKEKLDLEYRLGAWDAEAYQDLYRELKEKVDNGLDYDWLSLPVRTGVGQNHSLNVMGGNEEWRFSANLAYDETIGVMKGSDRKNFNGSLNLSYQTKKLMVSENLAIGTNNNANSPYGTFSDYVAMNPYWTPYDDNGKLIENYDHPLTTSANSKKENPVYNKYIGNWNKTRYTNVRNSTSVRYNFTENFYLVGTLGLSRNFSQADNFVPPSHKQFAGKEVNQKGRFGRTETETNQWQGRLNLNYTNTFNEKHMLTLGGSGEIEEKKEERLSWAGTGFSNDNIDFPSMALGYGDNTYPTGSKNTTRRIALIFSGNYYYDMRYFFDVNFNANGSSSFGEDSRWATFWSVGAGWNISNEEFFIEYVPFIQWLKVKGSYGVSGNMGFSPEDAMAVYTLDTENDYMSRFGAYLKAFGNSTLKWQNTYQLNLGVELHTWNRRLQFEFSYYDKLTNNTVAEMLLPISHGFGTAKANSGSIRNKGWDAKVTVNLFHNPNRGFTWSVTGSFNHTKNLIEKISEGYKKFLKELNSSMYTADVYYRYREGYSMDAIYGLRTVGVDPATGQRMFLTKDEDVTFAQNAEDMVYLGDRLPKINGNLSTNLAYKGFILTVGFGVKWGGKQFNSTLANKTENAYLILNQDRRVLSDTWQKPGDIVPYKKLMLNSASTNTFPCDAFVQKDNVFQCTNINVSYNFSDQFCRKLGLKGLSLGANLSDVFYISTVKRERGTSYPFSRNPIFFLSLSF</sequence>
<evidence type="ECO:0000256" key="2">
    <source>
        <dbReference type="ARBA" id="ARBA00022448"/>
    </source>
</evidence>
<feature type="chain" id="PRO_5019173425" evidence="8">
    <location>
        <begin position="18"/>
        <end position="1096"/>
    </location>
</feature>
<dbReference type="NCBIfam" id="TIGR04056">
    <property type="entry name" value="OMP_RagA_SusC"/>
    <property type="match status" value="1"/>
</dbReference>
<dbReference type="SUPFAM" id="SSF49464">
    <property type="entry name" value="Carboxypeptidase regulatory domain-like"/>
    <property type="match status" value="1"/>
</dbReference>
<dbReference type="Gene3D" id="2.40.170.20">
    <property type="entry name" value="TonB-dependent receptor, beta-barrel domain"/>
    <property type="match status" value="1"/>
</dbReference>